<accession>A0A9X1HLR7</accession>
<evidence type="ECO:0000313" key="3">
    <source>
        <dbReference type="Proteomes" id="UP001139409"/>
    </source>
</evidence>
<feature type="transmembrane region" description="Helical" evidence="1">
    <location>
        <begin position="93"/>
        <end position="111"/>
    </location>
</feature>
<sequence>MEYTRLQPMAGPDPEKGLSKRIGAFQKLLEELEKRQLPVALISSVNDETQNVNKFVSDQKKYSKQLRKSQSAILQIVEKEQNLVVKKHYQMRWLALGMAVFGVPLGVSFGLSMGNMAFLGVGLPIGMVIGMAVGANLDKKAAEEGRQLDVEIL</sequence>
<feature type="transmembrane region" description="Helical" evidence="1">
    <location>
        <begin position="117"/>
        <end position="137"/>
    </location>
</feature>
<proteinExistence type="predicted"/>
<evidence type="ECO:0000256" key="1">
    <source>
        <dbReference type="SAM" id="Phobius"/>
    </source>
</evidence>
<dbReference type="AlphaFoldDB" id="A0A9X1HLR7"/>
<name>A0A9X1HLR7_9BACT</name>
<keyword evidence="1" id="KW-0812">Transmembrane</keyword>
<organism evidence="2 3">
    <name type="scientific">Fulvivirga sedimenti</name>
    <dbReference type="NCBI Taxonomy" id="2879465"/>
    <lineage>
        <taxon>Bacteria</taxon>
        <taxon>Pseudomonadati</taxon>
        <taxon>Bacteroidota</taxon>
        <taxon>Cytophagia</taxon>
        <taxon>Cytophagales</taxon>
        <taxon>Fulvivirgaceae</taxon>
        <taxon>Fulvivirga</taxon>
    </lineage>
</organism>
<evidence type="ECO:0008006" key="4">
    <source>
        <dbReference type="Google" id="ProtNLM"/>
    </source>
</evidence>
<keyword evidence="1" id="KW-0472">Membrane</keyword>
<protein>
    <recommendedName>
        <fullName evidence="4">Glycine zipper family protein</fullName>
    </recommendedName>
</protein>
<dbReference type="RefSeq" id="WP_225697434.1">
    <property type="nucleotide sequence ID" value="NZ_JAIXNE010000001.1"/>
</dbReference>
<comment type="caution">
    <text evidence="2">The sequence shown here is derived from an EMBL/GenBank/DDBJ whole genome shotgun (WGS) entry which is preliminary data.</text>
</comment>
<dbReference type="EMBL" id="JAIXNE010000001">
    <property type="protein sequence ID" value="MCA6074340.1"/>
    <property type="molecule type" value="Genomic_DNA"/>
</dbReference>
<dbReference type="Proteomes" id="UP001139409">
    <property type="component" value="Unassembled WGS sequence"/>
</dbReference>
<evidence type="ECO:0000313" key="2">
    <source>
        <dbReference type="EMBL" id="MCA6074340.1"/>
    </source>
</evidence>
<keyword evidence="1" id="KW-1133">Transmembrane helix</keyword>
<gene>
    <name evidence="2" type="ORF">LDX50_05645</name>
</gene>
<reference evidence="2" key="1">
    <citation type="submission" date="2021-09" db="EMBL/GenBank/DDBJ databases">
        <title>Fulvivirga sp. isolated from coastal sediment.</title>
        <authorList>
            <person name="Yu H."/>
        </authorList>
    </citation>
    <scope>NUCLEOTIDE SEQUENCE</scope>
    <source>
        <strain evidence="2">1062</strain>
    </source>
</reference>
<keyword evidence="3" id="KW-1185">Reference proteome</keyword>